<evidence type="ECO:0008006" key="3">
    <source>
        <dbReference type="Google" id="ProtNLM"/>
    </source>
</evidence>
<dbReference type="AlphaFoldDB" id="A0A1J4J8L2"/>
<keyword evidence="2" id="KW-1185">Reference proteome</keyword>
<comment type="caution">
    <text evidence="1">The sequence shown here is derived from an EMBL/GenBank/DDBJ whole genome shotgun (WGS) entry which is preliminary data.</text>
</comment>
<sequence length="431" mass="50232">MIRPKLKHLEPLDYIFQSIKCFLQIGIEFETPKDTEIATNELLKIFNGFHIACGDYFLYSKKNDVVIHKIPENLKTLQDASDWIYDYHTQDLREILASIAVDDNRILLNTSHICCDGNFAIRLIEHLCNPTETLKMSYLPQNATNFFWKEISKIPSFNSFNNDNNFVTTILSKKSPSNLEVSAFKKRIPHDFIILPVDSLKGYDYTIKRPKNLSESIWTSLTLSNSAFEQKLDKDHFGVSTVFDLRRILNESQRNDFSLQNFITSIPVNCSPEYEMTVDTVGKLMRQNFQMRLKRKDYLANLKAIYDAFYQNENFEKDQELEKNDELNHQSMLEMSNLGEIKIQSPIKDAFISLLCPPDFDFDTVSFLCFTINNLTKNEKKFVGEFQFSPQRLRLEEAKMFKKSIQFGLTHLSNQLTVHEAINKLQEIQSK</sequence>
<name>A0A1J4J8L2_9EUKA</name>
<dbReference type="EMBL" id="MLAK01001238">
    <property type="protein sequence ID" value="OHS95530.1"/>
    <property type="molecule type" value="Genomic_DNA"/>
</dbReference>
<reference evidence="1" key="1">
    <citation type="submission" date="2016-10" db="EMBL/GenBank/DDBJ databases">
        <authorList>
            <person name="Benchimol M."/>
            <person name="Almeida L.G."/>
            <person name="Vasconcelos A.T."/>
            <person name="Perreira-Neves A."/>
            <person name="Rosa I.A."/>
            <person name="Tasca T."/>
            <person name="Bogo M.R."/>
            <person name="de Souza W."/>
        </authorList>
    </citation>
    <scope>NUCLEOTIDE SEQUENCE [LARGE SCALE GENOMIC DNA]</scope>
    <source>
        <strain evidence="1">K</strain>
    </source>
</reference>
<proteinExistence type="predicted"/>
<evidence type="ECO:0000313" key="1">
    <source>
        <dbReference type="EMBL" id="OHS95530.1"/>
    </source>
</evidence>
<accession>A0A1J4J8L2</accession>
<dbReference type="RefSeq" id="XP_068348667.1">
    <property type="nucleotide sequence ID" value="XM_068511984.1"/>
</dbReference>
<organism evidence="1 2">
    <name type="scientific">Tritrichomonas foetus</name>
    <dbReference type="NCBI Taxonomy" id="1144522"/>
    <lineage>
        <taxon>Eukaryota</taxon>
        <taxon>Metamonada</taxon>
        <taxon>Parabasalia</taxon>
        <taxon>Tritrichomonadida</taxon>
        <taxon>Tritrichomonadidae</taxon>
        <taxon>Tritrichomonas</taxon>
    </lineage>
</organism>
<dbReference type="Proteomes" id="UP000179807">
    <property type="component" value="Unassembled WGS sequence"/>
</dbReference>
<protein>
    <recommendedName>
        <fullName evidence="3">Condensation domain-containing protein</fullName>
    </recommendedName>
</protein>
<gene>
    <name evidence="1" type="ORF">TRFO_38345</name>
</gene>
<dbReference type="VEuPathDB" id="TrichDB:TRFO_38345"/>
<evidence type="ECO:0000313" key="2">
    <source>
        <dbReference type="Proteomes" id="UP000179807"/>
    </source>
</evidence>
<dbReference type="GeneID" id="94846688"/>